<dbReference type="PRINTS" id="PR00340">
    <property type="entry name" value="PIIGLNB"/>
</dbReference>
<proteinExistence type="predicted"/>
<comment type="caution">
    <text evidence="1">The sequence shown here is derived from an EMBL/GenBank/DDBJ whole genome shotgun (WGS) entry which is preliminary data.</text>
</comment>
<dbReference type="SUPFAM" id="SSF54913">
    <property type="entry name" value="GlnB-like"/>
    <property type="match status" value="1"/>
</dbReference>
<dbReference type="GO" id="GO:0005524">
    <property type="term" value="F:ATP binding"/>
    <property type="evidence" value="ECO:0007669"/>
    <property type="project" value="TreeGrafter"/>
</dbReference>
<dbReference type="EMBL" id="JACHGY010000001">
    <property type="protein sequence ID" value="MBB6429402.1"/>
    <property type="molecule type" value="Genomic_DNA"/>
</dbReference>
<protein>
    <submittedName>
        <fullName evidence="1">Nitrogen regulatory protein PII</fullName>
    </submittedName>
</protein>
<dbReference type="AlphaFoldDB" id="A0A7X0H505"/>
<evidence type="ECO:0000313" key="2">
    <source>
        <dbReference type="Proteomes" id="UP000541810"/>
    </source>
</evidence>
<gene>
    <name evidence="1" type="ORF">HNQ40_001208</name>
</gene>
<reference evidence="1 2" key="1">
    <citation type="submission" date="2020-08" db="EMBL/GenBank/DDBJ databases">
        <title>Genomic Encyclopedia of Type Strains, Phase IV (KMG-IV): sequencing the most valuable type-strain genomes for metagenomic binning, comparative biology and taxonomic classification.</title>
        <authorList>
            <person name="Goeker M."/>
        </authorList>
    </citation>
    <scope>NUCLEOTIDE SEQUENCE [LARGE SCALE GENOMIC DNA]</scope>
    <source>
        <strain evidence="1 2">DSM 103725</strain>
    </source>
</reference>
<dbReference type="PROSITE" id="PS51343">
    <property type="entry name" value="PII_GLNB_DOM"/>
    <property type="match status" value="1"/>
</dbReference>
<dbReference type="GO" id="GO:0006808">
    <property type="term" value="P:regulation of nitrogen utilization"/>
    <property type="evidence" value="ECO:0007669"/>
    <property type="project" value="InterPro"/>
</dbReference>
<dbReference type="PANTHER" id="PTHR30115">
    <property type="entry name" value="NITROGEN REGULATORY PROTEIN P-II"/>
    <property type="match status" value="1"/>
</dbReference>
<dbReference type="Pfam" id="PF00543">
    <property type="entry name" value="P-II"/>
    <property type="match status" value="1"/>
</dbReference>
<dbReference type="Proteomes" id="UP000541810">
    <property type="component" value="Unassembled WGS sequence"/>
</dbReference>
<sequence length="112" mass="12006">MHMIEAIVKPSSIDGIKSKLAQVGVLGMTALECKGFGKQKGHTERYRGGRMDVGFVPKVTLKVAVKSEDLDKALEAVTSAARTGNVGDGKLFVYELSKVVRIRTGEADNDAL</sequence>
<dbReference type="GO" id="GO:0005829">
    <property type="term" value="C:cytosol"/>
    <property type="evidence" value="ECO:0007669"/>
    <property type="project" value="TreeGrafter"/>
</dbReference>
<name>A0A7X0H505_9BACT</name>
<dbReference type="RefSeq" id="WP_184676983.1">
    <property type="nucleotide sequence ID" value="NZ_JACHGY010000001.1"/>
</dbReference>
<dbReference type="SMART" id="SM00938">
    <property type="entry name" value="P-II"/>
    <property type="match status" value="1"/>
</dbReference>
<keyword evidence="2" id="KW-1185">Reference proteome</keyword>
<evidence type="ECO:0000313" key="1">
    <source>
        <dbReference type="EMBL" id="MBB6429402.1"/>
    </source>
</evidence>
<dbReference type="InterPro" id="IPR015867">
    <property type="entry name" value="N-reg_PII/ATP_PRibTrfase_C"/>
</dbReference>
<dbReference type="Gene3D" id="3.30.70.120">
    <property type="match status" value="1"/>
</dbReference>
<accession>A0A7X0H505</accession>
<dbReference type="PANTHER" id="PTHR30115:SF20">
    <property type="entry name" value="NITROGEN REGULATORY PROTEIN GLNK"/>
    <property type="match status" value="1"/>
</dbReference>
<organism evidence="1 2">
    <name type="scientific">Algisphaera agarilytica</name>
    <dbReference type="NCBI Taxonomy" id="1385975"/>
    <lineage>
        <taxon>Bacteria</taxon>
        <taxon>Pseudomonadati</taxon>
        <taxon>Planctomycetota</taxon>
        <taxon>Phycisphaerae</taxon>
        <taxon>Phycisphaerales</taxon>
        <taxon>Phycisphaeraceae</taxon>
        <taxon>Algisphaera</taxon>
    </lineage>
</organism>
<dbReference type="InterPro" id="IPR011322">
    <property type="entry name" value="N-reg_PII-like_a/b"/>
</dbReference>
<dbReference type="InterPro" id="IPR002187">
    <property type="entry name" value="N-reg_PII"/>
</dbReference>
<dbReference type="GO" id="GO:0030234">
    <property type="term" value="F:enzyme regulator activity"/>
    <property type="evidence" value="ECO:0007669"/>
    <property type="project" value="InterPro"/>
</dbReference>